<comment type="caution">
    <text evidence="1">The sequence shown here is derived from an EMBL/GenBank/DDBJ whole genome shotgun (WGS) entry which is preliminary data.</text>
</comment>
<dbReference type="OrthoDB" id="680797at2"/>
<dbReference type="Pfam" id="PF13376">
    <property type="entry name" value="OmdA"/>
    <property type="match status" value="1"/>
</dbReference>
<organism evidence="1 2">
    <name type="scientific">Chitinophaga silvisoli</name>
    <dbReference type="NCBI Taxonomy" id="2291814"/>
    <lineage>
        <taxon>Bacteria</taxon>
        <taxon>Pseudomonadati</taxon>
        <taxon>Bacteroidota</taxon>
        <taxon>Chitinophagia</taxon>
        <taxon>Chitinophagales</taxon>
        <taxon>Chitinophagaceae</taxon>
        <taxon>Chitinophaga</taxon>
    </lineage>
</organism>
<evidence type="ECO:0000313" key="1">
    <source>
        <dbReference type="EMBL" id="RFM36881.1"/>
    </source>
</evidence>
<dbReference type="EMBL" id="QTJV01000001">
    <property type="protein sequence ID" value="RFM36881.1"/>
    <property type="molecule type" value="Genomic_DNA"/>
</dbReference>
<dbReference type="SUPFAM" id="SSF141694">
    <property type="entry name" value="AF2212/PG0164-like"/>
    <property type="match status" value="1"/>
</dbReference>
<dbReference type="Gene3D" id="2.40.30.100">
    <property type="entry name" value="AF2212/PG0164-like"/>
    <property type="match status" value="1"/>
</dbReference>
<proteinExistence type="predicted"/>
<gene>
    <name evidence="1" type="ORF">DXN04_05130</name>
</gene>
<dbReference type="InterPro" id="IPR037079">
    <property type="entry name" value="AF2212/PG0164-like_sf"/>
</dbReference>
<dbReference type="Pfam" id="PF08922">
    <property type="entry name" value="DUF1905"/>
    <property type="match status" value="1"/>
</dbReference>
<dbReference type="InterPro" id="IPR015018">
    <property type="entry name" value="DUF1905"/>
</dbReference>
<keyword evidence="2" id="KW-1185">Reference proteome</keyword>
<reference evidence="1 2" key="1">
    <citation type="submission" date="2018-08" db="EMBL/GenBank/DDBJ databases">
        <title>Chitinophaga sp. K20C18050901, a novel bacterium isolated from forest soil.</title>
        <authorList>
            <person name="Wang C."/>
        </authorList>
    </citation>
    <scope>NUCLEOTIDE SEQUENCE [LARGE SCALE GENOMIC DNA]</scope>
    <source>
        <strain evidence="1 2">K20C18050901</strain>
    </source>
</reference>
<name>A0A3E1P9N8_9BACT</name>
<accession>A0A3E1P9N8</accession>
<evidence type="ECO:0000313" key="2">
    <source>
        <dbReference type="Proteomes" id="UP000261174"/>
    </source>
</evidence>
<dbReference type="Proteomes" id="UP000261174">
    <property type="component" value="Unassembled WGS sequence"/>
</dbReference>
<sequence length="169" mass="18941">MIKFKATIKKFEKMGEKTGWSYIEIPLELSQQLKPGFKQSFRVKGKLDKFEIAGVALTPMGEGHFIMSLNADLRKGIGKRAGAELQVQIQVDDNPNPVSSPEFMECLADEPEALGFFNTLPKGHQNYFMKWIESAKTAPTKTKRIAMAVTALARKMGYPEMIRANKNVS</sequence>
<dbReference type="RefSeq" id="WP_116852201.1">
    <property type="nucleotide sequence ID" value="NZ_QTJV01000001.1"/>
</dbReference>
<protein>
    <submittedName>
        <fullName evidence="1">DUF1905 domain-containing protein</fullName>
    </submittedName>
</protein>
<dbReference type="AlphaFoldDB" id="A0A3E1P9N8"/>